<dbReference type="InterPro" id="IPR037401">
    <property type="entry name" value="SnoaL-like"/>
</dbReference>
<accession>A0A2A2I0C2</accession>
<dbReference type="GO" id="GO:0016787">
    <property type="term" value="F:hydrolase activity"/>
    <property type="evidence" value="ECO:0007669"/>
    <property type="project" value="UniProtKB-KW"/>
</dbReference>
<dbReference type="OrthoDB" id="1115105at2"/>
<dbReference type="EMBL" id="NMPM01000131">
    <property type="protein sequence ID" value="PAV24560.1"/>
    <property type="molecule type" value="Genomic_DNA"/>
</dbReference>
<dbReference type="Gene3D" id="3.10.450.50">
    <property type="match status" value="1"/>
</dbReference>
<evidence type="ECO:0000259" key="1">
    <source>
        <dbReference type="Pfam" id="PF12680"/>
    </source>
</evidence>
<proteinExistence type="predicted"/>
<dbReference type="InterPro" id="IPR032710">
    <property type="entry name" value="NTF2-like_dom_sf"/>
</dbReference>
<feature type="domain" description="SnoaL-like" evidence="1">
    <location>
        <begin position="22"/>
        <end position="114"/>
    </location>
</feature>
<gene>
    <name evidence="3" type="ORF">C8D92_102104</name>
    <name evidence="2" type="ORF">CF392_15580</name>
</gene>
<dbReference type="Proteomes" id="UP000218332">
    <property type="component" value="Unassembled WGS sequence"/>
</dbReference>
<protein>
    <submittedName>
        <fullName evidence="3">Limonene-1,2-epoxide hydrolase</fullName>
    </submittedName>
    <submittedName>
        <fullName evidence="2">Transcriptional regulator</fullName>
    </submittedName>
</protein>
<reference evidence="3 5" key="2">
    <citation type="submission" date="2018-04" db="EMBL/GenBank/DDBJ databases">
        <title>Genomic Encyclopedia of Type Strains, Phase IV (KMG-IV): sequencing the most valuable type-strain genomes for metagenomic binning, comparative biology and taxonomic classification.</title>
        <authorList>
            <person name="Goeker M."/>
        </authorList>
    </citation>
    <scope>NUCLEOTIDE SEQUENCE [LARGE SCALE GENOMIC DNA]</scope>
    <source>
        <strain evidence="3 5">DSM 28688</strain>
    </source>
</reference>
<sequence>MNQNADCLERFCWLFNSMSSDTKGDLASVYGPDVVFTDPFTTLSGREELATYFEGAYANVIQCRFTFEETIRSGTTACVSWTMHLQHRRIRGGEPIAVDGMSWLTIDNDRIVRHRDYFDAGQLLYENVPVLGAAVRWLRKHAA</sequence>
<organism evidence="2 4">
    <name type="scientific">Tamilnaduibacter salinus</name>
    <dbReference type="NCBI Taxonomy" id="1484056"/>
    <lineage>
        <taxon>Bacteria</taxon>
        <taxon>Pseudomonadati</taxon>
        <taxon>Pseudomonadota</taxon>
        <taxon>Gammaproteobacteria</taxon>
        <taxon>Pseudomonadales</taxon>
        <taxon>Marinobacteraceae</taxon>
        <taxon>Tamilnaduibacter</taxon>
    </lineage>
</organism>
<dbReference type="EMBL" id="QEKQ01000002">
    <property type="protein sequence ID" value="PVY78069.1"/>
    <property type="molecule type" value="Genomic_DNA"/>
</dbReference>
<evidence type="ECO:0000313" key="4">
    <source>
        <dbReference type="Proteomes" id="UP000218332"/>
    </source>
</evidence>
<dbReference type="SUPFAM" id="SSF54427">
    <property type="entry name" value="NTF2-like"/>
    <property type="match status" value="1"/>
</dbReference>
<dbReference type="RefSeq" id="WP_095612346.1">
    <property type="nucleotide sequence ID" value="NZ_NMPM01000131.1"/>
</dbReference>
<keyword evidence="3" id="KW-0378">Hydrolase</keyword>
<dbReference type="Pfam" id="PF12680">
    <property type="entry name" value="SnoaL_2"/>
    <property type="match status" value="1"/>
</dbReference>
<keyword evidence="4" id="KW-1185">Reference proteome</keyword>
<evidence type="ECO:0000313" key="5">
    <source>
        <dbReference type="Proteomes" id="UP000245887"/>
    </source>
</evidence>
<evidence type="ECO:0000313" key="3">
    <source>
        <dbReference type="EMBL" id="PVY78069.1"/>
    </source>
</evidence>
<evidence type="ECO:0000313" key="2">
    <source>
        <dbReference type="EMBL" id="PAV24560.1"/>
    </source>
</evidence>
<name>A0A2A2I0C2_9GAMM</name>
<reference evidence="2 4" key="1">
    <citation type="submission" date="2017-07" db="EMBL/GenBank/DDBJ databases">
        <title>Tamlnaduibacter salinus (Mi-7) genome sequencing.</title>
        <authorList>
            <person name="Verma A."/>
            <person name="Krishnamurthi S."/>
        </authorList>
    </citation>
    <scope>NUCLEOTIDE SEQUENCE [LARGE SCALE GENOMIC DNA]</scope>
    <source>
        <strain evidence="2 4">Mi-7</strain>
    </source>
</reference>
<dbReference type="Proteomes" id="UP000245887">
    <property type="component" value="Unassembled WGS sequence"/>
</dbReference>
<dbReference type="AlphaFoldDB" id="A0A2A2I0C2"/>
<comment type="caution">
    <text evidence="2">The sequence shown here is derived from an EMBL/GenBank/DDBJ whole genome shotgun (WGS) entry which is preliminary data.</text>
</comment>